<accession>A0A0V1M2L3</accession>
<keyword evidence="2" id="KW-1185">Reference proteome</keyword>
<sequence length="78" mass="9185">MERTLLCEDTVKLYKDGGDFFWLNDTGPDLNRLEFLKKSVDSGLEENGSGLEENQQNLLWKNSRKRDKKEEDFLEEND</sequence>
<evidence type="ECO:0000313" key="1">
    <source>
        <dbReference type="EMBL" id="KRZ66017.1"/>
    </source>
</evidence>
<evidence type="ECO:0000313" key="2">
    <source>
        <dbReference type="Proteomes" id="UP000054843"/>
    </source>
</evidence>
<gene>
    <name evidence="1" type="ORF">T10_1123</name>
</gene>
<organism evidence="1 2">
    <name type="scientific">Trichinella papuae</name>
    <dbReference type="NCBI Taxonomy" id="268474"/>
    <lineage>
        <taxon>Eukaryota</taxon>
        <taxon>Metazoa</taxon>
        <taxon>Ecdysozoa</taxon>
        <taxon>Nematoda</taxon>
        <taxon>Enoplea</taxon>
        <taxon>Dorylaimia</taxon>
        <taxon>Trichinellida</taxon>
        <taxon>Trichinellidae</taxon>
        <taxon>Trichinella</taxon>
    </lineage>
</organism>
<dbReference type="AlphaFoldDB" id="A0A0V1M2L3"/>
<protein>
    <submittedName>
        <fullName evidence="1">Uncharacterized protein</fullName>
    </submittedName>
</protein>
<dbReference type="Proteomes" id="UP000054843">
    <property type="component" value="Unassembled WGS sequence"/>
</dbReference>
<comment type="caution">
    <text evidence="1">The sequence shown here is derived from an EMBL/GenBank/DDBJ whole genome shotgun (WGS) entry which is preliminary data.</text>
</comment>
<proteinExistence type="predicted"/>
<dbReference type="EMBL" id="JYDO01000273">
    <property type="protein sequence ID" value="KRZ66017.1"/>
    <property type="molecule type" value="Genomic_DNA"/>
</dbReference>
<name>A0A0V1M2L3_9BILA</name>
<reference evidence="1 2" key="1">
    <citation type="submission" date="2015-01" db="EMBL/GenBank/DDBJ databases">
        <title>Evolution of Trichinella species and genotypes.</title>
        <authorList>
            <person name="Korhonen P.K."/>
            <person name="Edoardo P."/>
            <person name="Giuseppe L.R."/>
            <person name="Gasser R.B."/>
        </authorList>
    </citation>
    <scope>NUCLEOTIDE SEQUENCE [LARGE SCALE GENOMIC DNA]</scope>
    <source>
        <strain evidence="1">ISS1980</strain>
    </source>
</reference>